<proteinExistence type="predicted"/>
<dbReference type="Proteomes" id="UP000676310">
    <property type="component" value="Unassembled WGS sequence"/>
</dbReference>
<accession>A0A8J2N3X0</accession>
<sequence>MGNEHSHKFAQELDAWEDHLDGKFLTGLGVNVMDTLTSPGSFFQRATSRHIFPAGNSHCAIMVGPLLLENGMTREPGGANISRRPIPNFTANSSKDLQEFLFEPQTYISVDHQEVPAQRHLSFSSARRLYESKVPVRNRQFASCLKQLSGGMFTGYCERFLTDEEHLVNMFLECAKSWASTKNNRRLNQSEYRAKLKSCAKEFTDVVSLVYGEEVNLVLYFFAFGLVERVKLSYNRVSNNCQDFCGDLLFRRDADNTFGLVYPPVPPNVDQIERRTSARYLMSFSGRMVHPHNQMPFVNPLASATQLYDSFGQNDADIIDHVSSIRFKDDPNGFHLVLDHLLDGPQDNLSVLTMHIHRDRNLYTTPSEDDWGYEDFLVTLGREAWIRNRLEVLHRLHVLNTALGLISSLFQQLTTEMTVEEAKKIWNPPPTLLGRAWSSNKRSGRSIAKPTWHDNIFEEREDGLAEIEREETEIQFVLISAFTNPWLQSSGAWKVRLRSVKSGLNLDLKWCGVFSKHWSQCRCEICQYVAAEVNCSRILSYVASQENIEPSDRIYRPTHPDYVTLGTLEETIKVLGNADIVLEVLNQLSRTTEYYGMDKTRKLLEPFGPYYSTKASFDHPRINLGALWGLIVYRIVYGLNTDATWALILENMREALSDTLSRLDPDLVANHDLMILKNEAKLLVADLRKVQKTFRAWVADGLTPRLEAPRSLFRTTRVMFVIGLVILVQICYI</sequence>
<dbReference type="OrthoDB" id="3799506at2759"/>
<gene>
    <name evidence="1" type="ORF">ALTATR162_LOCUS7823</name>
</gene>
<dbReference type="EMBL" id="CAJRGZ010000022">
    <property type="protein sequence ID" value="CAG5174614.1"/>
    <property type="molecule type" value="Genomic_DNA"/>
</dbReference>
<keyword evidence="2" id="KW-1185">Reference proteome</keyword>
<comment type="caution">
    <text evidence="1">The sequence shown here is derived from an EMBL/GenBank/DDBJ whole genome shotgun (WGS) entry which is preliminary data.</text>
</comment>
<dbReference type="AlphaFoldDB" id="A0A8J2N3X0"/>
<evidence type="ECO:0000313" key="1">
    <source>
        <dbReference type="EMBL" id="CAG5174614.1"/>
    </source>
</evidence>
<name>A0A8J2N3X0_9PLEO</name>
<evidence type="ECO:0000313" key="2">
    <source>
        <dbReference type="Proteomes" id="UP000676310"/>
    </source>
</evidence>
<dbReference type="GeneID" id="67019866"/>
<protein>
    <submittedName>
        <fullName evidence="1">Uncharacterized protein</fullName>
    </submittedName>
</protein>
<reference evidence="1" key="1">
    <citation type="submission" date="2021-05" db="EMBL/GenBank/DDBJ databases">
        <authorList>
            <person name="Stam R."/>
        </authorList>
    </citation>
    <scope>NUCLEOTIDE SEQUENCE</scope>
    <source>
        <strain evidence="1">CS162</strain>
    </source>
</reference>
<dbReference type="RefSeq" id="XP_043171387.1">
    <property type="nucleotide sequence ID" value="XM_043315452.1"/>
</dbReference>
<organism evidence="1 2">
    <name type="scientific">Alternaria atra</name>
    <dbReference type="NCBI Taxonomy" id="119953"/>
    <lineage>
        <taxon>Eukaryota</taxon>
        <taxon>Fungi</taxon>
        <taxon>Dikarya</taxon>
        <taxon>Ascomycota</taxon>
        <taxon>Pezizomycotina</taxon>
        <taxon>Dothideomycetes</taxon>
        <taxon>Pleosporomycetidae</taxon>
        <taxon>Pleosporales</taxon>
        <taxon>Pleosporineae</taxon>
        <taxon>Pleosporaceae</taxon>
        <taxon>Alternaria</taxon>
        <taxon>Alternaria sect. Ulocladioides</taxon>
    </lineage>
</organism>